<dbReference type="RefSeq" id="WP_184254616.1">
    <property type="nucleotide sequence ID" value="NZ_JACHIH010000003.1"/>
</dbReference>
<proteinExistence type="predicted"/>
<reference evidence="1 2" key="1">
    <citation type="submission" date="2020-08" db="EMBL/GenBank/DDBJ databases">
        <title>Genomic Encyclopedia of Type Strains, Phase IV (KMG-IV): sequencing the most valuable type-strain genomes for metagenomic binning, comparative biology and taxonomic classification.</title>
        <authorList>
            <person name="Goeker M."/>
        </authorList>
    </citation>
    <scope>NUCLEOTIDE SEQUENCE [LARGE SCALE GENOMIC DNA]</scope>
    <source>
        <strain evidence="1 2">DSM 12706</strain>
    </source>
</reference>
<comment type="caution">
    <text evidence="1">The sequence shown here is derived from an EMBL/GenBank/DDBJ whole genome shotgun (WGS) entry which is preliminary data.</text>
</comment>
<accession>A0A7W7Z1B5</accession>
<dbReference type="AlphaFoldDB" id="A0A7W7Z1B5"/>
<gene>
    <name evidence="1" type="ORF">HNR60_000838</name>
</gene>
<dbReference type="Proteomes" id="UP000542353">
    <property type="component" value="Unassembled WGS sequence"/>
</dbReference>
<evidence type="ECO:0000313" key="1">
    <source>
        <dbReference type="EMBL" id="MBB5046096.1"/>
    </source>
</evidence>
<evidence type="ECO:0000313" key="2">
    <source>
        <dbReference type="Proteomes" id="UP000542353"/>
    </source>
</evidence>
<keyword evidence="2" id="KW-1185">Reference proteome</keyword>
<sequence length="82" mass="8910">MRAKTHYLTEGGEIKRHANTARFIGVYASRPGVDDVAAQLHGDGRERAVIGVVFNSDAAIEVLQSDTRGPRYGEIPETKNDG</sequence>
<protein>
    <submittedName>
        <fullName evidence="1">Uncharacterized protein</fullName>
    </submittedName>
</protein>
<organism evidence="1 2">
    <name type="scientific">Rhodopseudomonas rhenobacensis</name>
    <dbReference type="NCBI Taxonomy" id="87461"/>
    <lineage>
        <taxon>Bacteria</taxon>
        <taxon>Pseudomonadati</taxon>
        <taxon>Pseudomonadota</taxon>
        <taxon>Alphaproteobacteria</taxon>
        <taxon>Hyphomicrobiales</taxon>
        <taxon>Nitrobacteraceae</taxon>
        <taxon>Rhodopseudomonas</taxon>
    </lineage>
</organism>
<dbReference type="EMBL" id="JACHIH010000003">
    <property type="protein sequence ID" value="MBB5046096.1"/>
    <property type="molecule type" value="Genomic_DNA"/>
</dbReference>
<name>A0A7W7Z1B5_9BRAD</name>